<dbReference type="EMBL" id="JADCTT010000002">
    <property type="protein sequence ID" value="KAF9757345.1"/>
    <property type="molecule type" value="Genomic_DNA"/>
</dbReference>
<comment type="caution">
    <text evidence="1">The sequence shown here is derived from an EMBL/GenBank/DDBJ whole genome shotgun (WGS) entry which is preliminary data.</text>
</comment>
<protein>
    <submittedName>
        <fullName evidence="1">Uncharacterized protein</fullName>
    </submittedName>
</protein>
<proteinExistence type="predicted"/>
<gene>
    <name evidence="1" type="ORF">IM811_008289</name>
</gene>
<organism evidence="1 2">
    <name type="scientific">Bionectria ochroleuca</name>
    <name type="common">Gliocladium roseum</name>
    <dbReference type="NCBI Taxonomy" id="29856"/>
    <lineage>
        <taxon>Eukaryota</taxon>
        <taxon>Fungi</taxon>
        <taxon>Dikarya</taxon>
        <taxon>Ascomycota</taxon>
        <taxon>Pezizomycotina</taxon>
        <taxon>Sordariomycetes</taxon>
        <taxon>Hypocreomycetidae</taxon>
        <taxon>Hypocreales</taxon>
        <taxon>Bionectriaceae</taxon>
        <taxon>Clonostachys</taxon>
    </lineage>
</organism>
<evidence type="ECO:0000313" key="2">
    <source>
        <dbReference type="Proteomes" id="UP000616885"/>
    </source>
</evidence>
<sequence length="111" mass="13019">MDVILTAGLRKYRNSVFSCSVVSYPPLLQLWMPGGLQNCETLGRFMLQFHGREFRRLSNEGSRRQRQTLLIGRPGRKEWRPARQLMNAPTSHWSCRGRWNARRVSKESNNE</sequence>
<dbReference type="AlphaFoldDB" id="A0A8H7NKH3"/>
<accession>A0A8H7NKH3</accession>
<evidence type="ECO:0000313" key="1">
    <source>
        <dbReference type="EMBL" id="KAF9757345.1"/>
    </source>
</evidence>
<dbReference type="Proteomes" id="UP000616885">
    <property type="component" value="Unassembled WGS sequence"/>
</dbReference>
<name>A0A8H7NKH3_BIOOC</name>
<reference evidence="1" key="1">
    <citation type="submission" date="2020-10" db="EMBL/GenBank/DDBJ databases">
        <title>High-Quality Genome Resource of Clonostachys rosea strain S41 by Oxford Nanopore Long-Read Sequencing.</title>
        <authorList>
            <person name="Wang H."/>
        </authorList>
    </citation>
    <scope>NUCLEOTIDE SEQUENCE</scope>
    <source>
        <strain evidence="1">S41</strain>
    </source>
</reference>